<feature type="compositionally biased region" description="Low complexity" evidence="13">
    <location>
        <begin position="113"/>
        <end position="129"/>
    </location>
</feature>
<dbReference type="Pfam" id="PF00704">
    <property type="entry name" value="Glyco_hydro_18"/>
    <property type="match status" value="1"/>
</dbReference>
<reference evidence="16" key="2">
    <citation type="submission" date="2023-05" db="EMBL/GenBank/DDBJ databases">
        <authorList>
            <consortium name="Lawrence Berkeley National Laboratory"/>
            <person name="Steindorff A."/>
            <person name="Hensen N."/>
            <person name="Bonometti L."/>
            <person name="Westerberg I."/>
            <person name="Brannstrom I.O."/>
            <person name="Guillou S."/>
            <person name="Cros-Aarteil S."/>
            <person name="Calhoun S."/>
            <person name="Haridas S."/>
            <person name="Kuo A."/>
            <person name="Mondo S."/>
            <person name="Pangilinan J."/>
            <person name="Riley R."/>
            <person name="Labutti K."/>
            <person name="Andreopoulos B."/>
            <person name="Lipzen A."/>
            <person name="Chen C."/>
            <person name="Yanf M."/>
            <person name="Daum C."/>
            <person name="Ng V."/>
            <person name="Clum A."/>
            <person name="Ohm R."/>
            <person name="Martin F."/>
            <person name="Silar P."/>
            <person name="Natvig D."/>
            <person name="Lalanne C."/>
            <person name="Gautier V."/>
            <person name="Ament-Velasquez S.L."/>
            <person name="Kruys A."/>
            <person name="Hutchinson M.I."/>
            <person name="Powell A.J."/>
            <person name="Barry K."/>
            <person name="Miller A.N."/>
            <person name="Grigoriev I.V."/>
            <person name="Debuchy R."/>
            <person name="Gladieux P."/>
            <person name="Thoren M.H."/>
            <person name="Johannesson H."/>
        </authorList>
    </citation>
    <scope>NUCLEOTIDE SEQUENCE</scope>
    <source>
        <strain evidence="16">PSN309</strain>
    </source>
</reference>
<dbReference type="SUPFAM" id="SSF51445">
    <property type="entry name" value="(Trans)glycosidases"/>
    <property type="match status" value="1"/>
</dbReference>
<evidence type="ECO:0000256" key="10">
    <source>
        <dbReference type="ARBA" id="ARBA00023295"/>
    </source>
</evidence>
<accession>A0AAN6X4N4</accession>
<comment type="catalytic activity">
    <reaction evidence="1">
        <text>Random endo-hydrolysis of N-acetyl-beta-D-glucosaminide (1-&gt;4)-beta-linkages in chitin and chitodextrins.</text>
        <dbReference type="EC" id="3.2.1.14"/>
    </reaction>
</comment>
<dbReference type="InterPro" id="IPR029070">
    <property type="entry name" value="Chitinase_insertion_sf"/>
</dbReference>
<evidence type="ECO:0000256" key="4">
    <source>
        <dbReference type="ARBA" id="ARBA00012729"/>
    </source>
</evidence>
<sequence>MVSSLFLLVTPLLLASSVSAAPKQLVQLGPADSAEIRCNAQAPVATTVTTTVYIQGPAPTPAQGSTGSGSSGTQQGGSPVKPPSSGTQQGNDQIMPPPKPQTSAGSSPGSGYVPVPNTSPSSNNQPPNTADTSGNSTSQTSGYRNVLYFTNWGIYGADYQPQKLPVDKITHVLYAFADIAPDGEVKSSDSYADLDKHYPEDSWNDSGTNAYGIVKQLGLLKKKNRQMKVLLSIGGWTYSPKFPPVAATEAGRTRFCTSAVTLVKDWGLDGLDIDWEYPANAVEAQNFVLLLKKCRETLDDHAAQYAPGYHFIQTVAAPAGPQHYNIMNLPAMDRYLDFWNLMAYDYAGSWDSTSGHQSNLFTNTVNPQSTKFNTEQAVRDFIAKGIPSNKIILGLPLYGRAFEATTGPGQPYNGIGPGSTQAGVWLYKDLPRPGAQELYDDVAMASYSFDRASGELISYDTVQSAIAKVKYLVKKGLGGTVFWEAAGDRSDEGSLVKTVAGQMGRLEGQKNLLKYPASKYDNIRAGL</sequence>
<dbReference type="EMBL" id="MU864351">
    <property type="protein sequence ID" value="KAK4193303.1"/>
    <property type="molecule type" value="Genomic_DNA"/>
</dbReference>
<dbReference type="PANTHER" id="PTHR11177">
    <property type="entry name" value="CHITINASE"/>
    <property type="match status" value="1"/>
</dbReference>
<dbReference type="FunFam" id="3.20.20.80:FF:000095">
    <property type="entry name" value="Endochitinase B1"/>
    <property type="match status" value="1"/>
</dbReference>
<evidence type="ECO:0000313" key="16">
    <source>
        <dbReference type="EMBL" id="KAK4193303.1"/>
    </source>
</evidence>
<dbReference type="InterPro" id="IPR017853">
    <property type="entry name" value="GH"/>
</dbReference>
<feature type="domain" description="GH18" evidence="15">
    <location>
        <begin position="143"/>
        <end position="506"/>
    </location>
</feature>
<dbReference type="CDD" id="cd06548">
    <property type="entry name" value="GH18_chitinase"/>
    <property type="match status" value="1"/>
</dbReference>
<keyword evidence="9" id="KW-0119">Carbohydrate metabolism</keyword>
<evidence type="ECO:0000313" key="17">
    <source>
        <dbReference type="Proteomes" id="UP001302126"/>
    </source>
</evidence>
<protein>
    <recommendedName>
        <fullName evidence="4">chitinase</fullName>
        <ecNumber evidence="4">3.2.1.14</ecNumber>
    </recommendedName>
</protein>
<evidence type="ECO:0000256" key="14">
    <source>
        <dbReference type="SAM" id="SignalP"/>
    </source>
</evidence>
<dbReference type="Proteomes" id="UP001302126">
    <property type="component" value="Unassembled WGS sequence"/>
</dbReference>
<keyword evidence="17" id="KW-1185">Reference proteome</keyword>
<dbReference type="PROSITE" id="PS51910">
    <property type="entry name" value="GH18_2"/>
    <property type="match status" value="1"/>
</dbReference>
<feature type="region of interest" description="Disordered" evidence="13">
    <location>
        <begin position="55"/>
        <end position="140"/>
    </location>
</feature>
<dbReference type="InterPro" id="IPR001223">
    <property type="entry name" value="Glyco_hydro18_cat"/>
</dbReference>
<evidence type="ECO:0000256" key="11">
    <source>
        <dbReference type="ARBA" id="ARBA00023326"/>
    </source>
</evidence>
<dbReference type="InterPro" id="IPR001579">
    <property type="entry name" value="Glyco_hydro_18_chit_AS"/>
</dbReference>
<keyword evidence="6 12" id="KW-0378">Hydrolase</keyword>
<evidence type="ECO:0000256" key="7">
    <source>
        <dbReference type="ARBA" id="ARBA00023024"/>
    </source>
</evidence>
<evidence type="ECO:0000256" key="12">
    <source>
        <dbReference type="RuleBase" id="RU000489"/>
    </source>
</evidence>
<dbReference type="Gene3D" id="3.10.50.10">
    <property type="match status" value="1"/>
</dbReference>
<dbReference type="FunFam" id="3.10.50.10:FF:000005">
    <property type="entry name" value="Endochitinase B1"/>
    <property type="match status" value="1"/>
</dbReference>
<dbReference type="GO" id="GO:0006032">
    <property type="term" value="P:chitin catabolic process"/>
    <property type="evidence" value="ECO:0007669"/>
    <property type="project" value="UniProtKB-KW"/>
</dbReference>
<dbReference type="GO" id="GO:0008061">
    <property type="term" value="F:chitin binding"/>
    <property type="evidence" value="ECO:0007669"/>
    <property type="project" value="InterPro"/>
</dbReference>
<evidence type="ECO:0000259" key="15">
    <source>
        <dbReference type="PROSITE" id="PS51910"/>
    </source>
</evidence>
<evidence type="ECO:0000256" key="13">
    <source>
        <dbReference type="SAM" id="MobiDB-lite"/>
    </source>
</evidence>
<comment type="similarity">
    <text evidence="3">Belongs to the glycosyl hydrolase 18 family. Chitinase class V subfamily.</text>
</comment>
<evidence type="ECO:0000256" key="2">
    <source>
        <dbReference type="ARBA" id="ARBA00004613"/>
    </source>
</evidence>
<comment type="subcellular location">
    <subcellularLocation>
        <location evidence="2">Secreted</location>
    </subcellularLocation>
</comment>
<name>A0AAN6X4N4_9PEZI</name>
<feature type="signal peptide" evidence="14">
    <location>
        <begin position="1"/>
        <end position="20"/>
    </location>
</feature>
<evidence type="ECO:0000256" key="5">
    <source>
        <dbReference type="ARBA" id="ARBA00022525"/>
    </source>
</evidence>
<dbReference type="PROSITE" id="PS01095">
    <property type="entry name" value="GH18_1"/>
    <property type="match status" value="1"/>
</dbReference>
<evidence type="ECO:0000256" key="9">
    <source>
        <dbReference type="ARBA" id="ARBA00023277"/>
    </source>
</evidence>
<dbReference type="GO" id="GO:0005576">
    <property type="term" value="C:extracellular region"/>
    <property type="evidence" value="ECO:0007669"/>
    <property type="project" value="UniProtKB-SubCell"/>
</dbReference>
<keyword evidence="5" id="KW-0964">Secreted</keyword>
<evidence type="ECO:0000256" key="1">
    <source>
        <dbReference type="ARBA" id="ARBA00000822"/>
    </source>
</evidence>
<dbReference type="SUPFAM" id="SSF54556">
    <property type="entry name" value="Chitinase insertion domain"/>
    <property type="match status" value="1"/>
</dbReference>
<dbReference type="AlphaFoldDB" id="A0AAN6X4N4"/>
<evidence type="ECO:0000256" key="8">
    <source>
        <dbReference type="ARBA" id="ARBA00023180"/>
    </source>
</evidence>
<feature type="chain" id="PRO_5042986380" description="chitinase" evidence="14">
    <location>
        <begin position="21"/>
        <end position="527"/>
    </location>
</feature>
<dbReference type="Gene3D" id="3.20.20.80">
    <property type="entry name" value="Glycosidases"/>
    <property type="match status" value="1"/>
</dbReference>
<dbReference type="EC" id="3.2.1.14" evidence="4"/>
<keyword evidence="7" id="KW-0146">Chitin degradation</keyword>
<dbReference type="SMART" id="SM00636">
    <property type="entry name" value="Glyco_18"/>
    <property type="match status" value="1"/>
</dbReference>
<dbReference type="GO" id="GO:0000272">
    <property type="term" value="P:polysaccharide catabolic process"/>
    <property type="evidence" value="ECO:0007669"/>
    <property type="project" value="UniProtKB-KW"/>
</dbReference>
<dbReference type="GO" id="GO:0008843">
    <property type="term" value="F:endochitinase activity"/>
    <property type="evidence" value="ECO:0007669"/>
    <property type="project" value="UniProtKB-EC"/>
</dbReference>
<gene>
    <name evidence="16" type="ORF">QBC35DRAFT_101559</name>
</gene>
<keyword evidence="14" id="KW-0732">Signal</keyword>
<keyword evidence="11" id="KW-0624">Polysaccharide degradation</keyword>
<reference evidence="16" key="1">
    <citation type="journal article" date="2023" name="Mol. Phylogenet. Evol.">
        <title>Genome-scale phylogeny and comparative genomics of the fungal order Sordariales.</title>
        <authorList>
            <person name="Hensen N."/>
            <person name="Bonometti L."/>
            <person name="Westerberg I."/>
            <person name="Brannstrom I.O."/>
            <person name="Guillou S."/>
            <person name="Cros-Aarteil S."/>
            <person name="Calhoun S."/>
            <person name="Haridas S."/>
            <person name="Kuo A."/>
            <person name="Mondo S."/>
            <person name="Pangilinan J."/>
            <person name="Riley R."/>
            <person name="LaButti K."/>
            <person name="Andreopoulos B."/>
            <person name="Lipzen A."/>
            <person name="Chen C."/>
            <person name="Yan M."/>
            <person name="Daum C."/>
            <person name="Ng V."/>
            <person name="Clum A."/>
            <person name="Steindorff A."/>
            <person name="Ohm R.A."/>
            <person name="Martin F."/>
            <person name="Silar P."/>
            <person name="Natvig D.O."/>
            <person name="Lalanne C."/>
            <person name="Gautier V."/>
            <person name="Ament-Velasquez S.L."/>
            <person name="Kruys A."/>
            <person name="Hutchinson M.I."/>
            <person name="Powell A.J."/>
            <person name="Barry K."/>
            <person name="Miller A.N."/>
            <person name="Grigoriev I.V."/>
            <person name="Debuchy R."/>
            <person name="Gladieux P."/>
            <person name="Hiltunen Thoren M."/>
            <person name="Johannesson H."/>
        </authorList>
    </citation>
    <scope>NUCLEOTIDE SEQUENCE</scope>
    <source>
        <strain evidence="16">PSN309</strain>
    </source>
</reference>
<comment type="caution">
    <text evidence="16">The sequence shown here is derived from an EMBL/GenBank/DDBJ whole genome shotgun (WGS) entry which is preliminary data.</text>
</comment>
<evidence type="ECO:0000256" key="6">
    <source>
        <dbReference type="ARBA" id="ARBA00022801"/>
    </source>
</evidence>
<proteinExistence type="inferred from homology"/>
<keyword evidence="8" id="KW-0325">Glycoprotein</keyword>
<organism evidence="16 17">
    <name type="scientific">Podospora australis</name>
    <dbReference type="NCBI Taxonomy" id="1536484"/>
    <lineage>
        <taxon>Eukaryota</taxon>
        <taxon>Fungi</taxon>
        <taxon>Dikarya</taxon>
        <taxon>Ascomycota</taxon>
        <taxon>Pezizomycotina</taxon>
        <taxon>Sordariomycetes</taxon>
        <taxon>Sordariomycetidae</taxon>
        <taxon>Sordariales</taxon>
        <taxon>Podosporaceae</taxon>
        <taxon>Podospora</taxon>
    </lineage>
</organism>
<keyword evidence="10 12" id="KW-0326">Glycosidase</keyword>
<evidence type="ECO:0000256" key="3">
    <source>
        <dbReference type="ARBA" id="ARBA00008682"/>
    </source>
</evidence>
<dbReference type="InterPro" id="IPR050314">
    <property type="entry name" value="Glycosyl_Hydrlase_18"/>
</dbReference>
<feature type="compositionally biased region" description="Polar residues" evidence="13">
    <location>
        <begin position="130"/>
        <end position="140"/>
    </location>
</feature>
<dbReference type="InterPro" id="IPR011583">
    <property type="entry name" value="Chitinase_II/V-like_cat"/>
</dbReference>
<dbReference type="PANTHER" id="PTHR11177:SF384">
    <property type="entry name" value="CHITINASE"/>
    <property type="match status" value="1"/>
</dbReference>